<dbReference type="EMBL" id="CM026421">
    <property type="protein sequence ID" value="KAG0592468.1"/>
    <property type="molecule type" value="Genomic_DNA"/>
</dbReference>
<protein>
    <submittedName>
        <fullName evidence="2">Uncharacterized protein</fullName>
    </submittedName>
</protein>
<proteinExistence type="predicted"/>
<organism evidence="2 3">
    <name type="scientific">Ceratodon purpureus</name>
    <name type="common">Fire moss</name>
    <name type="synonym">Dicranum purpureum</name>
    <dbReference type="NCBI Taxonomy" id="3225"/>
    <lineage>
        <taxon>Eukaryota</taxon>
        <taxon>Viridiplantae</taxon>
        <taxon>Streptophyta</taxon>
        <taxon>Embryophyta</taxon>
        <taxon>Bryophyta</taxon>
        <taxon>Bryophytina</taxon>
        <taxon>Bryopsida</taxon>
        <taxon>Dicranidae</taxon>
        <taxon>Pseudoditrichales</taxon>
        <taxon>Ditrichaceae</taxon>
        <taxon>Ceratodon</taxon>
    </lineage>
</organism>
<keyword evidence="3" id="KW-1185">Reference proteome</keyword>
<keyword evidence="1" id="KW-1133">Transmembrane helix</keyword>
<evidence type="ECO:0000256" key="1">
    <source>
        <dbReference type="SAM" id="Phobius"/>
    </source>
</evidence>
<evidence type="ECO:0000313" key="2">
    <source>
        <dbReference type="EMBL" id="KAG0592468.1"/>
    </source>
</evidence>
<sequence>MRQTSGPILVILFASACKVLVIISFTGRRLPIQSLPLLRILLQQTQRRNIMWLPKLQEVTQVSPPNINQHQLLTSNGILKDVHTEDCTAPAHRRGNLLPVGFKTSTTQNFIFLRQHATNAHQLLLDHHGPYLLFMF</sequence>
<keyword evidence="1" id="KW-0472">Membrane</keyword>
<dbReference type="PROSITE" id="PS51257">
    <property type="entry name" value="PROKAR_LIPOPROTEIN"/>
    <property type="match status" value="1"/>
</dbReference>
<dbReference type="Proteomes" id="UP000822688">
    <property type="component" value="Chromosome 1"/>
</dbReference>
<accession>A0A8T0JCB4</accession>
<dbReference type="AlphaFoldDB" id="A0A8T0JCB4"/>
<comment type="caution">
    <text evidence="2">The sequence shown here is derived from an EMBL/GenBank/DDBJ whole genome shotgun (WGS) entry which is preliminary data.</text>
</comment>
<name>A0A8T0JCB4_CERPU</name>
<keyword evidence="1" id="KW-0812">Transmembrane</keyword>
<feature type="transmembrane region" description="Helical" evidence="1">
    <location>
        <begin position="6"/>
        <end position="25"/>
    </location>
</feature>
<gene>
    <name evidence="2" type="ORF">KC19_1G254300</name>
</gene>
<evidence type="ECO:0000313" key="3">
    <source>
        <dbReference type="Proteomes" id="UP000822688"/>
    </source>
</evidence>
<reference evidence="2" key="1">
    <citation type="submission" date="2020-06" db="EMBL/GenBank/DDBJ databases">
        <title>WGS assembly of Ceratodon purpureus strain R40.</title>
        <authorList>
            <person name="Carey S.B."/>
            <person name="Jenkins J."/>
            <person name="Shu S."/>
            <person name="Lovell J.T."/>
            <person name="Sreedasyam A."/>
            <person name="Maumus F."/>
            <person name="Tiley G.P."/>
            <person name="Fernandez-Pozo N."/>
            <person name="Barry K."/>
            <person name="Chen C."/>
            <person name="Wang M."/>
            <person name="Lipzen A."/>
            <person name="Daum C."/>
            <person name="Saski C.A."/>
            <person name="Payton A.C."/>
            <person name="Mcbreen J.C."/>
            <person name="Conrad R.E."/>
            <person name="Kollar L.M."/>
            <person name="Olsson S."/>
            <person name="Huttunen S."/>
            <person name="Landis J.B."/>
            <person name="Wickett N.J."/>
            <person name="Johnson M.G."/>
            <person name="Rensing S.A."/>
            <person name="Grimwood J."/>
            <person name="Schmutz J."/>
            <person name="Mcdaniel S.F."/>
        </authorList>
    </citation>
    <scope>NUCLEOTIDE SEQUENCE</scope>
    <source>
        <strain evidence="2">R40</strain>
    </source>
</reference>